<organism evidence="2">
    <name type="scientific">Vannella robusta</name>
    <dbReference type="NCBI Taxonomy" id="1487602"/>
    <lineage>
        <taxon>Eukaryota</taxon>
        <taxon>Amoebozoa</taxon>
        <taxon>Discosea</taxon>
        <taxon>Flabellinia</taxon>
        <taxon>Vannellidae</taxon>
        <taxon>Vannella</taxon>
    </lineage>
</organism>
<dbReference type="EMBL" id="HBKP01021892">
    <property type="protein sequence ID" value="CAE2235650.1"/>
    <property type="molecule type" value="Transcribed_RNA"/>
</dbReference>
<dbReference type="Gene3D" id="3.40.30.10">
    <property type="entry name" value="Glutaredoxin"/>
    <property type="match status" value="1"/>
</dbReference>
<dbReference type="SUPFAM" id="SSF52833">
    <property type="entry name" value="Thioredoxin-like"/>
    <property type="match status" value="1"/>
</dbReference>
<gene>
    <name evidence="2" type="ORF">VSP0166_LOCUS15295</name>
</gene>
<feature type="domain" description="Ras-GAP" evidence="1">
    <location>
        <begin position="1"/>
        <end position="231"/>
    </location>
</feature>
<dbReference type="GO" id="GO:0016209">
    <property type="term" value="F:antioxidant activity"/>
    <property type="evidence" value="ECO:0007669"/>
    <property type="project" value="InterPro"/>
</dbReference>
<proteinExistence type="predicted"/>
<dbReference type="Pfam" id="PF00616">
    <property type="entry name" value="RasGAP"/>
    <property type="match status" value="1"/>
</dbReference>
<evidence type="ECO:0000313" key="2">
    <source>
        <dbReference type="EMBL" id="CAE2235650.1"/>
    </source>
</evidence>
<dbReference type="AlphaFoldDB" id="A0A7S4IPI3"/>
<dbReference type="InterPro" id="IPR036249">
    <property type="entry name" value="Thioredoxin-like_sf"/>
</dbReference>
<reference evidence="2" key="1">
    <citation type="submission" date="2021-01" db="EMBL/GenBank/DDBJ databases">
        <authorList>
            <person name="Corre E."/>
            <person name="Pelletier E."/>
            <person name="Niang G."/>
            <person name="Scheremetjew M."/>
            <person name="Finn R."/>
            <person name="Kale V."/>
            <person name="Holt S."/>
            <person name="Cochrane G."/>
            <person name="Meng A."/>
            <person name="Brown T."/>
            <person name="Cohen L."/>
        </authorList>
    </citation>
    <scope>NUCLEOTIDE SEQUENCE</scope>
    <source>
        <strain evidence="2">DIVA3 518/3/11/1/6</strain>
    </source>
</reference>
<dbReference type="GO" id="GO:0016491">
    <property type="term" value="F:oxidoreductase activity"/>
    <property type="evidence" value="ECO:0007669"/>
    <property type="project" value="InterPro"/>
</dbReference>
<name>A0A7S4IPI3_9EUKA</name>
<dbReference type="CDD" id="cd04519">
    <property type="entry name" value="RasGAP"/>
    <property type="match status" value="1"/>
</dbReference>
<dbReference type="SMART" id="SM00323">
    <property type="entry name" value="RasGAP"/>
    <property type="match status" value="1"/>
</dbReference>
<accession>A0A7S4IPI3</accession>
<evidence type="ECO:0000259" key="1">
    <source>
        <dbReference type="PROSITE" id="PS50018"/>
    </source>
</evidence>
<dbReference type="Gene3D" id="1.10.506.10">
    <property type="entry name" value="GTPase Activation - p120gap, domain 1"/>
    <property type="match status" value="1"/>
</dbReference>
<dbReference type="SUPFAM" id="SSF48350">
    <property type="entry name" value="GTPase activation domain, GAP"/>
    <property type="match status" value="1"/>
</dbReference>
<sequence>MVEGAVTTINSSLCYDPLVNLLCTETEGDLQFAAGYALGFDLFRDSKDVLEALFEICASRGLAERLLLSLMKYYVAKLQDINLLLRDNDCITYLWKLYLNHQTSFLIDTALRKTLNQLARLKDPITMEHAIPYSIDLLSQLSSAIEEFPTELRVLLLRTHQIISARFPDESDKTLMSLVVTSTYILRVLCPQIVCYEPPRGSFLPFTAAKPQEDAQQRLVTLAKLLQLVANSPQDVEKQHQPEVANYVRAAQKEFLGFCVKLFKVPDFMETPLTIECSEETLAISADVLYSYAKENTTDILHSLQELHLSYDKRHKTSDDRMYEMFVDESIFKGVDEHLTKPNREDMTYSPGTCALESLFKESIEKVCDSAQAMKCLQVKSKSDSDLSQSIAQLTRVTRSASLMNLKTPDVPIQMHVKPTGCSSSLDWFHQEAKFHSYTILIFYRGFWCPFCKTYLDTWKDFVPLISASGGAVFAISSESKKKRILFEKRLQYLKFLKDRDFSIADHYKVDSTHQPGKTKRLTQPAIICLNNEGRLLYFWSSTANLGNLMGARDRIPPRVVLQSVLRSQSQRSHKSQPKLNE</sequence>
<dbReference type="InterPro" id="IPR008936">
    <property type="entry name" value="Rho_GTPase_activation_prot"/>
</dbReference>
<dbReference type="Pfam" id="PF00578">
    <property type="entry name" value="AhpC-TSA"/>
    <property type="match status" value="1"/>
</dbReference>
<dbReference type="InterPro" id="IPR001936">
    <property type="entry name" value="RasGAP_dom"/>
</dbReference>
<protein>
    <recommendedName>
        <fullName evidence="1">Ras-GAP domain-containing protein</fullName>
    </recommendedName>
</protein>
<dbReference type="PROSITE" id="PS50018">
    <property type="entry name" value="RAS_GTPASE_ACTIV_2"/>
    <property type="match status" value="1"/>
</dbReference>
<dbReference type="InterPro" id="IPR000866">
    <property type="entry name" value="AhpC/TSA"/>
</dbReference>